<feature type="chain" id="PRO_5012544813" evidence="1">
    <location>
        <begin position="28"/>
        <end position="181"/>
    </location>
</feature>
<organism evidence="2 3">
    <name type="scientific">Geodermatophilus nigrescens</name>
    <dbReference type="NCBI Taxonomy" id="1070870"/>
    <lineage>
        <taxon>Bacteria</taxon>
        <taxon>Bacillati</taxon>
        <taxon>Actinomycetota</taxon>
        <taxon>Actinomycetes</taxon>
        <taxon>Geodermatophilales</taxon>
        <taxon>Geodermatophilaceae</taxon>
        <taxon>Geodermatophilus</taxon>
    </lineage>
</organism>
<proteinExistence type="predicted"/>
<keyword evidence="3" id="KW-1185">Reference proteome</keyword>
<sequence length="181" mass="17978">MRTRTAAAVTLLLAAGTLGTLTGTAAAAPPGNTTTGSAYAFPLVGGAGVFLSAFDPDGEAAFVVPEVFAGRYECVTEERVPAAFSGLGAVSAAGTATLTCSGFEVPDLTGTLTVDVAWRGRGPVTAQPPVPSECRLRVLERAADVTGSVTVDVPGLVDATAALDGVPGTIRSALSNCAAPR</sequence>
<dbReference type="EMBL" id="FQVX01000001">
    <property type="protein sequence ID" value="SHF92086.1"/>
    <property type="molecule type" value="Genomic_DNA"/>
</dbReference>
<dbReference type="STRING" id="1070870.SAMN05444351_1286"/>
<dbReference type="Proteomes" id="UP000184471">
    <property type="component" value="Unassembled WGS sequence"/>
</dbReference>
<feature type="signal peptide" evidence="1">
    <location>
        <begin position="1"/>
        <end position="27"/>
    </location>
</feature>
<dbReference type="RefSeq" id="WP_139252829.1">
    <property type="nucleotide sequence ID" value="NZ_FQVX01000001.1"/>
</dbReference>
<keyword evidence="1" id="KW-0732">Signal</keyword>
<name>A0A1M5FKQ7_9ACTN</name>
<evidence type="ECO:0000313" key="3">
    <source>
        <dbReference type="Proteomes" id="UP000184471"/>
    </source>
</evidence>
<evidence type="ECO:0000256" key="1">
    <source>
        <dbReference type="SAM" id="SignalP"/>
    </source>
</evidence>
<accession>A0A1M5FKQ7</accession>
<dbReference type="OrthoDB" id="5191168at2"/>
<evidence type="ECO:0000313" key="2">
    <source>
        <dbReference type="EMBL" id="SHF92086.1"/>
    </source>
</evidence>
<reference evidence="2 3" key="1">
    <citation type="submission" date="2016-11" db="EMBL/GenBank/DDBJ databases">
        <authorList>
            <person name="Jaros S."/>
            <person name="Januszkiewicz K."/>
            <person name="Wedrychowicz H."/>
        </authorList>
    </citation>
    <scope>NUCLEOTIDE SEQUENCE [LARGE SCALE GENOMIC DNA]</scope>
    <source>
        <strain evidence="2 3">DSM 45408</strain>
    </source>
</reference>
<gene>
    <name evidence="2" type="ORF">SAMN05444351_1286</name>
</gene>
<dbReference type="AlphaFoldDB" id="A0A1M5FKQ7"/>
<protein>
    <submittedName>
        <fullName evidence="2">Uncharacterized protein</fullName>
    </submittedName>
</protein>